<comment type="caution">
    <text evidence="1">The sequence shown here is derived from an EMBL/GenBank/DDBJ whole genome shotgun (WGS) entry which is preliminary data.</text>
</comment>
<evidence type="ECO:0000313" key="2">
    <source>
        <dbReference type="Proteomes" id="UP001596495"/>
    </source>
</evidence>
<dbReference type="Pfam" id="PF11249">
    <property type="entry name" value="DUF3047"/>
    <property type="match status" value="1"/>
</dbReference>
<proteinExistence type="predicted"/>
<dbReference type="RefSeq" id="WP_382255936.1">
    <property type="nucleotide sequence ID" value="NZ_JBHTBX010000004.1"/>
</dbReference>
<sequence length="225" mass="24889">MGPDRQIGPGWRVVGFPKSHTDLPLTRYEAGTADGVPAVQVLTDASYGMLVHDQLPGMPGRLQWRWRLDQPLAGGRRTPDLSSKEGDDAALKVCVMFDHAIDRIPFWERTVLRVARAVSAEALPAATLCYVWDSAGPVSREGSNPYTRRVRYIVLQGRDAPLTRWITENRDVAADFARLFADELPDAARTSPEKLPKVRTVLIGADSDNTGGRSAGWVADVQWQR</sequence>
<keyword evidence="2" id="KW-1185">Reference proteome</keyword>
<reference evidence="2" key="1">
    <citation type="journal article" date="2019" name="Int. J. Syst. Evol. Microbiol.">
        <title>The Global Catalogue of Microorganisms (GCM) 10K type strain sequencing project: providing services to taxonomists for standard genome sequencing and annotation.</title>
        <authorList>
            <consortium name="The Broad Institute Genomics Platform"/>
            <consortium name="The Broad Institute Genome Sequencing Center for Infectious Disease"/>
            <person name="Wu L."/>
            <person name="Ma J."/>
        </authorList>
    </citation>
    <scope>NUCLEOTIDE SEQUENCE [LARGE SCALE GENOMIC DNA]</scope>
    <source>
        <strain evidence="2">CCUG 54518</strain>
    </source>
</reference>
<organism evidence="1 2">
    <name type="scientific">Hydrogenophaga bisanensis</name>
    <dbReference type="NCBI Taxonomy" id="439611"/>
    <lineage>
        <taxon>Bacteria</taxon>
        <taxon>Pseudomonadati</taxon>
        <taxon>Pseudomonadota</taxon>
        <taxon>Betaproteobacteria</taxon>
        <taxon>Burkholderiales</taxon>
        <taxon>Comamonadaceae</taxon>
        <taxon>Hydrogenophaga</taxon>
    </lineage>
</organism>
<dbReference type="Proteomes" id="UP001596495">
    <property type="component" value="Unassembled WGS sequence"/>
</dbReference>
<name>A0ABW2R8U7_9BURK</name>
<gene>
    <name evidence="1" type="ORF">ACFQNJ_08310</name>
</gene>
<dbReference type="InterPro" id="IPR021409">
    <property type="entry name" value="DUF3047"/>
</dbReference>
<dbReference type="EMBL" id="JBHTBX010000004">
    <property type="protein sequence ID" value="MFC7434512.1"/>
    <property type="molecule type" value="Genomic_DNA"/>
</dbReference>
<evidence type="ECO:0000313" key="1">
    <source>
        <dbReference type="EMBL" id="MFC7434512.1"/>
    </source>
</evidence>
<protein>
    <submittedName>
        <fullName evidence="1">DUF3047 domain-containing protein</fullName>
    </submittedName>
</protein>
<accession>A0ABW2R8U7</accession>